<dbReference type="AlphaFoldDB" id="A0A0N7L7Z7"/>
<evidence type="ECO:0000256" key="4">
    <source>
        <dbReference type="ARBA" id="ARBA00035274"/>
    </source>
</evidence>
<dbReference type="GO" id="GO:0003735">
    <property type="term" value="F:structural constituent of ribosome"/>
    <property type="evidence" value="ECO:0007669"/>
    <property type="project" value="InterPro"/>
</dbReference>
<dbReference type="PANTHER" id="PTHR14503">
    <property type="entry name" value="MITOCHONDRIAL RIBOSOMAL PROTEIN 34 FAMILY MEMBER"/>
    <property type="match status" value="1"/>
</dbReference>
<dbReference type="STRING" id="4781.A0A0N7L7Z7"/>
<dbReference type="HAMAP" id="MF_00391">
    <property type="entry name" value="Ribosomal_bL34"/>
    <property type="match status" value="1"/>
</dbReference>
<evidence type="ECO:0000256" key="3">
    <source>
        <dbReference type="ARBA" id="ARBA00023274"/>
    </source>
</evidence>
<evidence type="ECO:0000256" key="1">
    <source>
        <dbReference type="ARBA" id="ARBA00010111"/>
    </source>
</evidence>
<dbReference type="OMA" id="QIGELEC"/>
<sequence length="128" mass="14899">MAAIIKSAMQQSLRSRLFHTSARALCNISTSSSSSVFLMATRLNSMNPSIQNPLVMNRLEITDYLPQVNELECPGESLNESFQVIKRTYQPSVLRRKRKHGFRTRRVSISGRKVLKRRFNKRRWRMSL</sequence>
<dbReference type="Pfam" id="PF00468">
    <property type="entry name" value="Ribosomal_L34"/>
    <property type="match status" value="1"/>
</dbReference>
<reference evidence="6" key="1">
    <citation type="submission" date="2014-09" db="EMBL/GenBank/DDBJ databases">
        <authorList>
            <person name="Sharma Rahul"/>
            <person name="Thines Marco"/>
        </authorList>
    </citation>
    <scope>NUCLEOTIDE SEQUENCE [LARGE SCALE GENOMIC DNA]</scope>
</reference>
<proteinExistence type="inferred from homology"/>
<organism evidence="5 6">
    <name type="scientific">Plasmopara halstedii</name>
    <name type="common">Downy mildew of sunflower</name>
    <dbReference type="NCBI Taxonomy" id="4781"/>
    <lineage>
        <taxon>Eukaryota</taxon>
        <taxon>Sar</taxon>
        <taxon>Stramenopiles</taxon>
        <taxon>Oomycota</taxon>
        <taxon>Peronosporomycetes</taxon>
        <taxon>Peronosporales</taxon>
        <taxon>Peronosporaceae</taxon>
        <taxon>Plasmopara</taxon>
    </lineage>
</organism>
<evidence type="ECO:0000313" key="5">
    <source>
        <dbReference type="EMBL" id="CEG48467.1"/>
    </source>
</evidence>
<dbReference type="PANTHER" id="PTHR14503:SF4">
    <property type="entry name" value="LARGE RIBOSOMAL SUBUNIT PROTEIN BL34M"/>
    <property type="match status" value="1"/>
</dbReference>
<dbReference type="GeneID" id="36401342"/>
<dbReference type="Gene3D" id="1.10.287.3980">
    <property type="match status" value="1"/>
</dbReference>
<dbReference type="GO" id="GO:0006412">
    <property type="term" value="P:translation"/>
    <property type="evidence" value="ECO:0007669"/>
    <property type="project" value="InterPro"/>
</dbReference>
<name>A0A0N7L7Z7_PLAHL</name>
<dbReference type="InterPro" id="IPR000271">
    <property type="entry name" value="Ribosomal_bL34"/>
</dbReference>
<accession>A0A0N7L7Z7</accession>
<protein>
    <recommendedName>
        <fullName evidence="4">Large ribosomal subunit protein bL34m</fullName>
    </recommendedName>
</protein>
<keyword evidence="3" id="KW-0687">Ribonucleoprotein</keyword>
<dbReference type="NCBIfam" id="TIGR01030">
    <property type="entry name" value="rpmH_bact"/>
    <property type="match status" value="1"/>
</dbReference>
<dbReference type="Proteomes" id="UP000054928">
    <property type="component" value="Unassembled WGS sequence"/>
</dbReference>
<dbReference type="PROSITE" id="PS00784">
    <property type="entry name" value="RIBOSOMAL_L34"/>
    <property type="match status" value="1"/>
</dbReference>
<dbReference type="RefSeq" id="XP_024584836.1">
    <property type="nucleotide sequence ID" value="XM_024719548.1"/>
</dbReference>
<dbReference type="FunFam" id="1.10.287.3980:FF:000001">
    <property type="entry name" value="Mitochondrial ribosomal protein L34"/>
    <property type="match status" value="1"/>
</dbReference>
<keyword evidence="2 5" id="KW-0689">Ribosomal protein</keyword>
<dbReference type="GO" id="GO:0005762">
    <property type="term" value="C:mitochondrial large ribosomal subunit"/>
    <property type="evidence" value="ECO:0007669"/>
    <property type="project" value="TreeGrafter"/>
</dbReference>
<dbReference type="OrthoDB" id="431691at2759"/>
<evidence type="ECO:0000256" key="2">
    <source>
        <dbReference type="ARBA" id="ARBA00022980"/>
    </source>
</evidence>
<dbReference type="InterPro" id="IPR020939">
    <property type="entry name" value="Ribosomal_bL34_CS"/>
</dbReference>
<comment type="similarity">
    <text evidence="1">Belongs to the bacterial ribosomal protein bL34 family.</text>
</comment>
<keyword evidence="6" id="KW-1185">Reference proteome</keyword>
<evidence type="ECO:0000313" key="6">
    <source>
        <dbReference type="Proteomes" id="UP000054928"/>
    </source>
</evidence>
<dbReference type="EMBL" id="CCYD01002939">
    <property type="protein sequence ID" value="CEG48467.1"/>
    <property type="molecule type" value="Genomic_DNA"/>
</dbReference>